<reference evidence="7" key="1">
    <citation type="submission" date="2021-07" db="EMBL/GenBank/DDBJ databases">
        <title>Elsinoe batatas strain:CRI-CJ2 Genome sequencing and assembly.</title>
        <authorList>
            <person name="Huang L."/>
        </authorList>
    </citation>
    <scope>NUCLEOTIDE SEQUENCE</scope>
    <source>
        <strain evidence="7">CRI-CJ2</strain>
    </source>
</reference>
<keyword evidence="3" id="KW-0560">Oxidoreductase</keyword>
<dbReference type="PANTHER" id="PTHR11645:SF0">
    <property type="entry name" value="PYRROLINE-5-CARBOXYLATE REDUCTASE 3"/>
    <property type="match status" value="1"/>
</dbReference>
<dbReference type="EMBL" id="JAESVG020000009">
    <property type="protein sequence ID" value="KAG8624536.1"/>
    <property type="molecule type" value="Genomic_DNA"/>
</dbReference>
<dbReference type="SUPFAM" id="SSF51735">
    <property type="entry name" value="NAD(P)-binding Rossmann-fold domains"/>
    <property type="match status" value="1"/>
</dbReference>
<feature type="domain" description="Pyrroline-5-carboxylate reductase dimerisation" evidence="6">
    <location>
        <begin position="180"/>
        <end position="281"/>
    </location>
</feature>
<dbReference type="AlphaFoldDB" id="A0A8K0KV06"/>
<evidence type="ECO:0000256" key="2">
    <source>
        <dbReference type="ARBA" id="ARBA00022857"/>
    </source>
</evidence>
<keyword evidence="2 4" id="KW-0521">NADP</keyword>
<name>A0A8K0KV06_9PEZI</name>
<sequence>MASPWQDMKLAVLGCGFMGTAILQGLSKAELHDTRLQMTACVRSRSSLARLEKMFNDAPVQCLQNNFTQASEQSNVIILGVPPDQLQSLLGNDGLVQALRGKVIISLLAGVSCEDILQALTTGNAAERHHFNVVRTIPTIASKFLDSVTLLAQTTTAGEEHRRVAEWLLAQIGTVEVIPESLMDTATAMGAACHALAVVGIEAAVDASVAEGLPRDLALAIAAKNIRSGAGLAVSGMTPEGIKSAMSIPHGITIHSFLELERGRVRGGISDTVRHAIKYTNSMSS</sequence>
<dbReference type="Pfam" id="PF14748">
    <property type="entry name" value="P5CR_dimer"/>
    <property type="match status" value="1"/>
</dbReference>
<dbReference type="Proteomes" id="UP000809789">
    <property type="component" value="Unassembled WGS sequence"/>
</dbReference>
<dbReference type="InterPro" id="IPR029036">
    <property type="entry name" value="P5CR_dimer"/>
</dbReference>
<protein>
    <recommendedName>
        <fullName evidence="9">Pyrroline-5-carboxylate reductase</fullName>
    </recommendedName>
</protein>
<dbReference type="PIRSF" id="PIRSF000193">
    <property type="entry name" value="Pyrrol-5-carb_rd"/>
    <property type="match status" value="1"/>
</dbReference>
<evidence type="ECO:0000259" key="6">
    <source>
        <dbReference type="Pfam" id="PF14748"/>
    </source>
</evidence>
<dbReference type="Pfam" id="PF03807">
    <property type="entry name" value="F420_oxidored"/>
    <property type="match status" value="1"/>
</dbReference>
<dbReference type="SUPFAM" id="SSF48179">
    <property type="entry name" value="6-phosphogluconate dehydrogenase C-terminal domain-like"/>
    <property type="match status" value="1"/>
</dbReference>
<evidence type="ECO:0000256" key="4">
    <source>
        <dbReference type="PIRSR" id="PIRSR000193-1"/>
    </source>
</evidence>
<dbReference type="Gene3D" id="3.40.50.720">
    <property type="entry name" value="NAD(P)-binding Rossmann-like Domain"/>
    <property type="match status" value="1"/>
</dbReference>
<dbReference type="OrthoDB" id="10263291at2759"/>
<gene>
    <name evidence="7" type="ORF">KVT40_007603</name>
</gene>
<evidence type="ECO:0000256" key="3">
    <source>
        <dbReference type="ARBA" id="ARBA00023002"/>
    </source>
</evidence>
<dbReference type="InterPro" id="IPR036291">
    <property type="entry name" value="NAD(P)-bd_dom_sf"/>
</dbReference>
<dbReference type="PANTHER" id="PTHR11645">
    <property type="entry name" value="PYRROLINE-5-CARBOXYLATE REDUCTASE"/>
    <property type="match status" value="1"/>
</dbReference>
<dbReference type="HAMAP" id="MF_01925">
    <property type="entry name" value="P5C_reductase"/>
    <property type="match status" value="1"/>
</dbReference>
<keyword evidence="8" id="KW-1185">Reference proteome</keyword>
<proteinExistence type="inferred from homology"/>
<dbReference type="InterPro" id="IPR028939">
    <property type="entry name" value="P5C_Rdtase_cat_N"/>
</dbReference>
<dbReference type="InterPro" id="IPR000304">
    <property type="entry name" value="Pyrroline-COOH_reductase"/>
</dbReference>
<organism evidence="7 8">
    <name type="scientific">Elsinoe batatas</name>
    <dbReference type="NCBI Taxonomy" id="2601811"/>
    <lineage>
        <taxon>Eukaryota</taxon>
        <taxon>Fungi</taxon>
        <taxon>Dikarya</taxon>
        <taxon>Ascomycota</taxon>
        <taxon>Pezizomycotina</taxon>
        <taxon>Dothideomycetes</taxon>
        <taxon>Dothideomycetidae</taxon>
        <taxon>Myriangiales</taxon>
        <taxon>Elsinoaceae</taxon>
        <taxon>Elsinoe</taxon>
    </lineage>
</organism>
<dbReference type="GO" id="GO:0004735">
    <property type="term" value="F:pyrroline-5-carboxylate reductase activity"/>
    <property type="evidence" value="ECO:0007669"/>
    <property type="project" value="InterPro"/>
</dbReference>
<dbReference type="Gene3D" id="1.10.3730.10">
    <property type="entry name" value="ProC C-terminal domain-like"/>
    <property type="match status" value="1"/>
</dbReference>
<evidence type="ECO:0000256" key="1">
    <source>
        <dbReference type="ARBA" id="ARBA00005525"/>
    </source>
</evidence>
<evidence type="ECO:0000313" key="8">
    <source>
        <dbReference type="Proteomes" id="UP000809789"/>
    </source>
</evidence>
<dbReference type="GO" id="GO:0055129">
    <property type="term" value="P:L-proline biosynthetic process"/>
    <property type="evidence" value="ECO:0007669"/>
    <property type="project" value="TreeGrafter"/>
</dbReference>
<comment type="caution">
    <text evidence="7">The sequence shown here is derived from an EMBL/GenBank/DDBJ whole genome shotgun (WGS) entry which is preliminary data.</text>
</comment>
<evidence type="ECO:0000259" key="5">
    <source>
        <dbReference type="Pfam" id="PF03807"/>
    </source>
</evidence>
<feature type="binding site" evidence="4">
    <location>
        <position position="66"/>
    </location>
    <ligand>
        <name>NADPH</name>
        <dbReference type="ChEBI" id="CHEBI:57783"/>
    </ligand>
</feature>
<feature type="domain" description="Pyrroline-5-carboxylate reductase catalytic N-terminal" evidence="5">
    <location>
        <begin position="9"/>
        <end position="110"/>
    </location>
</feature>
<comment type="similarity">
    <text evidence="1">Belongs to the pyrroline-5-carboxylate reductase family.</text>
</comment>
<evidence type="ECO:0000313" key="7">
    <source>
        <dbReference type="EMBL" id="KAG8624536.1"/>
    </source>
</evidence>
<accession>A0A8K0KV06</accession>
<evidence type="ECO:0008006" key="9">
    <source>
        <dbReference type="Google" id="ProtNLM"/>
    </source>
</evidence>
<dbReference type="InterPro" id="IPR008927">
    <property type="entry name" value="6-PGluconate_DH-like_C_sf"/>
</dbReference>
<feature type="binding site" evidence="4">
    <location>
        <begin position="13"/>
        <end position="18"/>
    </location>
    <ligand>
        <name>NADP(+)</name>
        <dbReference type="ChEBI" id="CHEBI:58349"/>
    </ligand>
</feature>